<protein>
    <submittedName>
        <fullName evidence="1">Uncharacterized protein</fullName>
    </submittedName>
</protein>
<reference evidence="1" key="1">
    <citation type="submission" date="2014-09" db="EMBL/GenBank/DDBJ databases">
        <authorList>
            <person name="Magalhaes I.L.F."/>
            <person name="Oliveira U."/>
            <person name="Santos F.R."/>
            <person name="Vidigal T.H.D.A."/>
            <person name="Brescovit A.D."/>
            <person name="Santos A.J."/>
        </authorList>
    </citation>
    <scope>NUCLEOTIDE SEQUENCE</scope>
    <source>
        <tissue evidence="1">Shoot tissue taken approximately 20 cm above the soil surface</tissue>
    </source>
</reference>
<name>A0A0A9H300_ARUDO</name>
<accession>A0A0A9H300</accession>
<evidence type="ECO:0000313" key="1">
    <source>
        <dbReference type="EMBL" id="JAE30169.1"/>
    </source>
</evidence>
<organism evidence="1">
    <name type="scientific">Arundo donax</name>
    <name type="common">Giant reed</name>
    <name type="synonym">Donax arundinaceus</name>
    <dbReference type="NCBI Taxonomy" id="35708"/>
    <lineage>
        <taxon>Eukaryota</taxon>
        <taxon>Viridiplantae</taxon>
        <taxon>Streptophyta</taxon>
        <taxon>Embryophyta</taxon>
        <taxon>Tracheophyta</taxon>
        <taxon>Spermatophyta</taxon>
        <taxon>Magnoliopsida</taxon>
        <taxon>Liliopsida</taxon>
        <taxon>Poales</taxon>
        <taxon>Poaceae</taxon>
        <taxon>PACMAD clade</taxon>
        <taxon>Arundinoideae</taxon>
        <taxon>Arundineae</taxon>
        <taxon>Arundo</taxon>
    </lineage>
</organism>
<sequence>MKTLLPAMLLGRSVLMPQPTQPSVPDGARNATSAVPFSGWYVQ</sequence>
<reference evidence="1" key="2">
    <citation type="journal article" date="2015" name="Data Brief">
        <title>Shoot transcriptome of the giant reed, Arundo donax.</title>
        <authorList>
            <person name="Barrero R.A."/>
            <person name="Guerrero F.D."/>
            <person name="Moolhuijzen P."/>
            <person name="Goolsby J.A."/>
            <person name="Tidwell J."/>
            <person name="Bellgard S.E."/>
            <person name="Bellgard M.I."/>
        </authorList>
    </citation>
    <scope>NUCLEOTIDE SEQUENCE</scope>
    <source>
        <tissue evidence="1">Shoot tissue taken approximately 20 cm above the soil surface</tissue>
    </source>
</reference>
<proteinExistence type="predicted"/>
<dbReference type="AlphaFoldDB" id="A0A0A9H300"/>
<dbReference type="EMBL" id="GBRH01167727">
    <property type="protein sequence ID" value="JAE30169.1"/>
    <property type="molecule type" value="Transcribed_RNA"/>
</dbReference>